<protein>
    <submittedName>
        <fullName evidence="2">Uncharacterized protein</fullName>
    </submittedName>
</protein>
<dbReference type="EMBL" id="KV441005">
    <property type="protein sequence ID" value="OAD66227.1"/>
    <property type="molecule type" value="Genomic_DNA"/>
</dbReference>
<accession>A0A162UYP9</accession>
<dbReference type="EMBL" id="KV440973">
    <property type="protein sequence ID" value="OAD78842.1"/>
    <property type="molecule type" value="Genomic_DNA"/>
</dbReference>
<dbReference type="GeneID" id="28995804"/>
<reference evidence="2" key="2">
    <citation type="submission" date="2015-06" db="EMBL/GenBank/DDBJ databases">
        <title>Expansion of signal transduction pathways in fungi by whole-genome duplication.</title>
        <authorList>
            <consortium name="DOE Joint Genome Institute"/>
            <person name="Corrochano L.M."/>
            <person name="Kuo A."/>
            <person name="Marcet-Houben M."/>
            <person name="Polaino S."/>
            <person name="Salamov A."/>
            <person name="Villalobos J.M."/>
            <person name="Alvarez M.I."/>
            <person name="Avalos J."/>
            <person name="Benito E.P."/>
            <person name="Benoit I."/>
            <person name="Burger G."/>
            <person name="Camino L.P."/>
            <person name="Canovas D."/>
            <person name="Cerda-Olmedo E."/>
            <person name="Cheng J.-F."/>
            <person name="Dominguez A."/>
            <person name="Elias M."/>
            <person name="Eslava A.P."/>
            <person name="Glaser F."/>
            <person name="Grimwood J."/>
            <person name="Gutierrez G."/>
            <person name="Heitman J."/>
            <person name="Henrissat B."/>
            <person name="Iturriaga E.A."/>
            <person name="Lang B.F."/>
            <person name="Lavin J.L."/>
            <person name="Lee S."/>
            <person name="Li W."/>
            <person name="Lindquist E."/>
            <person name="Lopez-Garcia S."/>
            <person name="Luque E.M."/>
            <person name="Marcos A.T."/>
            <person name="Martin J."/>
            <person name="Mccluskey K."/>
            <person name="Medina H.R."/>
            <person name="Miralles-Duran A."/>
            <person name="Miyazaki A."/>
            <person name="Munoz-Torres E."/>
            <person name="Oguiza J.A."/>
            <person name="Ohm R."/>
            <person name="Olmedo M."/>
            <person name="Orejas M."/>
            <person name="Ortiz-Castellanos L."/>
            <person name="Pisabarro A.G."/>
            <person name="Rodriguez-Romero J."/>
            <person name="Ruiz-Herrera J."/>
            <person name="Ruiz-Vazquez R."/>
            <person name="Sanz C."/>
            <person name="Schackwitz W."/>
            <person name="Schmutz J."/>
            <person name="Shahriari M."/>
            <person name="Shelest E."/>
            <person name="Silva-Franco F."/>
            <person name="Soanes D."/>
            <person name="Syed K."/>
            <person name="Tagua V.G."/>
            <person name="Talbot N.J."/>
            <person name="Thon M."/>
            <person name="De Vries R.P."/>
            <person name="Wiebenga A."/>
            <person name="Yadav J.S."/>
            <person name="Braun E.L."/>
            <person name="Baker S."/>
            <person name="Garre V."/>
            <person name="Horwitz B."/>
            <person name="Torres-Martinez S."/>
            <person name="Idnurm A."/>
            <person name="Herrera-Estrella A."/>
            <person name="Gabaldon T."/>
            <person name="Grigoriev I.V."/>
        </authorList>
    </citation>
    <scope>NUCLEOTIDE SEQUENCE [LARGE SCALE GENOMIC DNA]</scope>
    <source>
        <strain evidence="2">NRRL 1555</strain>
    </source>
</reference>
<dbReference type="RefSeq" id="XP_018284267.1">
    <property type="nucleotide sequence ID" value="XM_018437513.1"/>
</dbReference>
<dbReference type="GeneID" id="28998419"/>
<dbReference type="VEuPathDB" id="FungiDB:PHYBLDRAFT_175520"/>
<sequence>MSCLNRDGLNDFQFAPLILSVSQDFSGPLTKTYTLGGFTKCHWSLSRSSFFDYTPTLILYRQTNNVIVFCVCQLFCFLNCLAKKACRSKQWNTVGVDCTRGRPMDVRKE</sequence>
<evidence type="ECO:0000313" key="2">
    <source>
        <dbReference type="EMBL" id="OAD78842.1"/>
    </source>
</evidence>
<evidence type="ECO:0000313" key="3">
    <source>
        <dbReference type="Proteomes" id="UP000077315"/>
    </source>
</evidence>
<evidence type="ECO:0000313" key="1">
    <source>
        <dbReference type="EMBL" id="OAD66227.1"/>
    </source>
</evidence>
<organism evidence="2 3">
    <name type="scientific">Phycomyces blakesleeanus (strain ATCC 8743b / DSM 1359 / FGSC 10004 / NBRC 33097 / NRRL 1555)</name>
    <dbReference type="NCBI Taxonomy" id="763407"/>
    <lineage>
        <taxon>Eukaryota</taxon>
        <taxon>Fungi</taxon>
        <taxon>Fungi incertae sedis</taxon>
        <taxon>Mucoromycota</taxon>
        <taxon>Mucoromycotina</taxon>
        <taxon>Mucoromycetes</taxon>
        <taxon>Mucorales</taxon>
        <taxon>Phycomycetaceae</taxon>
        <taxon>Phycomyces</taxon>
    </lineage>
</organism>
<reference evidence="3" key="1">
    <citation type="submission" date="2015-06" db="EMBL/GenBank/DDBJ databases">
        <title>Expansion of signal transduction pathways in fungi by whole-genome duplication.</title>
        <authorList>
            <consortium name="DOE Joint Genome Institute"/>
            <person name="Corrochano L.M."/>
            <person name="Kuo A."/>
            <person name="Marcet-Houben M."/>
            <person name="Polaino S."/>
            <person name="Salamov A."/>
            <person name="Villalobos J.M."/>
            <person name="Alvarez M.I."/>
            <person name="Avalos J."/>
            <person name="Benito E.P."/>
            <person name="Benoit I."/>
            <person name="Burger G."/>
            <person name="Camino L.P."/>
            <person name="Canovas D."/>
            <person name="Cerda-Olmedo E."/>
            <person name="Cheng J.-F."/>
            <person name="Dominguez A."/>
            <person name="Elias M."/>
            <person name="Eslava A.P."/>
            <person name="Glaser F."/>
            <person name="Grimwood J."/>
            <person name="Gutierrez G."/>
            <person name="Heitman J."/>
            <person name="Henrissat B."/>
            <person name="Iturriaga E.A."/>
            <person name="Lang B.F."/>
            <person name="Lavin J.L."/>
            <person name="Lee S."/>
            <person name="Li W."/>
            <person name="Lindquist E."/>
            <person name="Lopez-Garcia S."/>
            <person name="Luque E.M."/>
            <person name="Marcos A.T."/>
            <person name="Martin J."/>
            <person name="McCluskey K."/>
            <person name="Medina H.R."/>
            <person name="Miralles-Duran A."/>
            <person name="Miyazaki A."/>
            <person name="Munoz-Torres E."/>
            <person name="Oguiza J.A."/>
            <person name="Ohm R."/>
            <person name="Olmedo M."/>
            <person name="Orejas M."/>
            <person name="Ortiz-Castellanos L."/>
            <person name="Pisabarro A.G."/>
            <person name="Rodriguez-Romero J."/>
            <person name="Ruiz-Herrera J."/>
            <person name="Ruiz-Vazquez R."/>
            <person name="Sanz C."/>
            <person name="Schackwitz W."/>
            <person name="Schmutz J."/>
            <person name="Shahriari M."/>
            <person name="Shelest E."/>
            <person name="Silva-Franco F."/>
            <person name="Soanes D."/>
            <person name="Syed K."/>
            <person name="Tagua V.G."/>
            <person name="Talbot N.J."/>
            <person name="Thon M."/>
            <person name="De vries R.P."/>
            <person name="Wiebenga A."/>
            <person name="Yadav J.S."/>
            <person name="Braun E.L."/>
            <person name="Baker S."/>
            <person name="Garre V."/>
            <person name="Horwitz B."/>
            <person name="Torres-Martinez S."/>
            <person name="Idnurm A."/>
            <person name="Herrera-Estrella A."/>
            <person name="Gabaldon T."/>
            <person name="Grigoriev I.V."/>
        </authorList>
    </citation>
    <scope>NUCLEOTIDE SEQUENCE [LARGE SCALE GENOMIC DNA]</scope>
    <source>
        <strain evidence="3">NRRL 1555(-)</strain>
    </source>
</reference>
<name>A0A162UYP9_PHYB8</name>
<keyword evidence="3" id="KW-1185">Reference proteome</keyword>
<gene>
    <name evidence="2" type="ORF">PHYBLDRAFT_163934</name>
    <name evidence="1" type="ORF">PHYBLDRAFT_175520</name>
</gene>
<dbReference type="VEuPathDB" id="FungiDB:PHYBLDRAFT_163934"/>
<dbReference type="Proteomes" id="UP000077315">
    <property type="component" value="Unassembled WGS sequence"/>
</dbReference>
<proteinExistence type="predicted"/>
<dbReference type="AlphaFoldDB" id="A0A162UYP9"/>
<dbReference type="RefSeq" id="XP_018296882.1">
    <property type="nucleotide sequence ID" value="XM_018434898.1"/>
</dbReference>